<dbReference type="PANTHER" id="PTHR33546:SF1">
    <property type="entry name" value="LARGE, MULTIFUNCTIONAL SECRETED PROTEIN"/>
    <property type="match status" value="1"/>
</dbReference>
<dbReference type="GO" id="GO:0009055">
    <property type="term" value="F:electron transfer activity"/>
    <property type="evidence" value="ECO:0007669"/>
    <property type="project" value="InterPro"/>
</dbReference>
<reference evidence="8" key="1">
    <citation type="submission" date="2017-06" db="EMBL/GenBank/DDBJ databases">
        <title>Genome analysis of Fimbriiglobus ruber SP5, the first member of the order Planctomycetales with confirmed chitinolytic capability.</title>
        <authorList>
            <person name="Ravin N.V."/>
            <person name="Rakitin A.L."/>
            <person name="Ivanova A.A."/>
            <person name="Beletsky A.V."/>
            <person name="Kulichevskaya I.S."/>
            <person name="Mardanov A.V."/>
            <person name="Dedysh S.N."/>
        </authorList>
    </citation>
    <scope>NUCLEOTIDE SEQUENCE [LARGE SCALE GENOMIC DNA]</scope>
    <source>
        <strain evidence="8">SP5</strain>
    </source>
</reference>
<keyword evidence="1 4" id="KW-0349">Heme</keyword>
<dbReference type="InterPro" id="IPR004155">
    <property type="entry name" value="PBS_lyase_HEAT"/>
</dbReference>
<dbReference type="InterPro" id="IPR036909">
    <property type="entry name" value="Cyt_c-like_dom_sf"/>
</dbReference>
<evidence type="ECO:0000313" key="8">
    <source>
        <dbReference type="Proteomes" id="UP000214646"/>
    </source>
</evidence>
<evidence type="ECO:0000256" key="3">
    <source>
        <dbReference type="ARBA" id="ARBA00023004"/>
    </source>
</evidence>
<name>A0A225D1X6_9BACT</name>
<protein>
    <recommendedName>
        <fullName evidence="6">Cytochrome c domain-containing protein</fullName>
    </recommendedName>
</protein>
<evidence type="ECO:0000256" key="2">
    <source>
        <dbReference type="ARBA" id="ARBA00022723"/>
    </source>
</evidence>
<dbReference type="PROSITE" id="PS51007">
    <property type="entry name" value="CYTC"/>
    <property type="match status" value="1"/>
</dbReference>
<dbReference type="SUPFAM" id="SSF48371">
    <property type="entry name" value="ARM repeat"/>
    <property type="match status" value="2"/>
</dbReference>
<keyword evidence="2 4" id="KW-0479">Metal-binding</keyword>
<keyword evidence="3 4" id="KW-0408">Iron</keyword>
<proteinExistence type="predicted"/>
<evidence type="ECO:0000259" key="6">
    <source>
        <dbReference type="PROSITE" id="PS51007"/>
    </source>
</evidence>
<evidence type="ECO:0000256" key="4">
    <source>
        <dbReference type="PROSITE-ProRule" id="PRU00433"/>
    </source>
</evidence>
<dbReference type="Proteomes" id="UP000214646">
    <property type="component" value="Unassembled WGS sequence"/>
</dbReference>
<dbReference type="Gene3D" id="2.120.10.30">
    <property type="entry name" value="TolB, C-terminal domain"/>
    <property type="match status" value="1"/>
</dbReference>
<dbReference type="InterPro" id="IPR013428">
    <property type="entry name" value="Membrane-bound_put_N"/>
</dbReference>
<dbReference type="PANTHER" id="PTHR33546">
    <property type="entry name" value="LARGE, MULTIFUNCTIONAL SECRETED PROTEIN-RELATED"/>
    <property type="match status" value="1"/>
</dbReference>
<dbReference type="InterPro" id="IPR009056">
    <property type="entry name" value="Cyt_c-like_dom"/>
</dbReference>
<dbReference type="InterPro" id="IPR011989">
    <property type="entry name" value="ARM-like"/>
</dbReference>
<feature type="region of interest" description="Disordered" evidence="5">
    <location>
        <begin position="1059"/>
        <end position="1090"/>
    </location>
</feature>
<dbReference type="SUPFAM" id="SSF50952">
    <property type="entry name" value="Soluble quinoprotein glucose dehydrogenase"/>
    <property type="match status" value="1"/>
</dbReference>
<dbReference type="SMART" id="SM00567">
    <property type="entry name" value="EZ_HEAT"/>
    <property type="match status" value="5"/>
</dbReference>
<comment type="caution">
    <text evidence="7">The sequence shown here is derived from an EMBL/GenBank/DDBJ whole genome shotgun (WGS) entry which is preliminary data.</text>
</comment>
<dbReference type="InterPro" id="IPR011042">
    <property type="entry name" value="6-blade_b-propeller_TolB-like"/>
</dbReference>
<dbReference type="GO" id="GO:0020037">
    <property type="term" value="F:heme binding"/>
    <property type="evidence" value="ECO:0007669"/>
    <property type="project" value="InterPro"/>
</dbReference>
<dbReference type="NCBIfam" id="TIGR02604">
    <property type="entry name" value="Piru_Ver_Nterm"/>
    <property type="match status" value="1"/>
</dbReference>
<dbReference type="SUPFAM" id="SSF46626">
    <property type="entry name" value="Cytochrome c"/>
    <property type="match status" value="1"/>
</dbReference>
<dbReference type="AlphaFoldDB" id="A0A225D1X6"/>
<evidence type="ECO:0000256" key="1">
    <source>
        <dbReference type="ARBA" id="ARBA00022617"/>
    </source>
</evidence>
<dbReference type="InterPro" id="IPR011041">
    <property type="entry name" value="Quinoprot_gluc/sorb_DH_b-prop"/>
</dbReference>
<dbReference type="Gene3D" id="1.25.10.10">
    <property type="entry name" value="Leucine-rich Repeat Variant"/>
    <property type="match status" value="2"/>
</dbReference>
<evidence type="ECO:0000256" key="5">
    <source>
        <dbReference type="SAM" id="MobiDB-lite"/>
    </source>
</evidence>
<gene>
    <name evidence="7" type="ORF">FRUB_08144</name>
</gene>
<sequence length="1109" mass="119335">MFLSAGLLAVAAPPDPPDLPDGTDKALKAMAALRAPAGFRVELYAAEPKLASPVAISIDEKNRVYVAEEYRFNQGTEENRTRGFFLEDDLQISTLDDRLRMYQKHASKFQGGMEWFTRHADQVRLLEDTTGSGRADKSTVFAGGFNGTLDGLAAGVLARDGNVYLTCIPNLWLLKDTKGTGTANVRTKLLTGFGVNCGFLGHDLHGLTFGPDGKLYFSVGDRGFHVRTKENTTLSGPRTGGVFRCNPDGTELEVIHRGLRNPQELAFDQYGNLFADDNNCDRGDMARLVYVVDDGETGWNMAYQTIPDPYTAGPWFAERLWHAPHAGQPAYIVPPVGKIGNGPSGFTFTSGTSMPDRYKNAFFMADYVGNGGIESFRVVPKGAGFEIADYHDFLKPFSSTDVEFGYDGKMYVSDFVQLLWGGGSGGGRIYTVFDPARLADPVVQETKELFAKGFKQRGVEALTALLDHPDQRVRQRAQFALVERAAQTRPGANPQVIVTAFLKTAYESKNQLARIHAIWGLGQVGRTVPQARNGLPVLLADKDPEIRAQAAKVIGGLPTGAATEAAPMTLVELLKDENPRVKFFAAQALGKLKHAAAVGPLFDVIRANADADPYLRHACVAALTRIADKAALDARATDASGSVRLAVVLVERRLKDERLVRFLTDKDPLVRIEAARAIHDLPLEDLYPALADQLPSLAATPVPDGDALVRRCINAAYRLGGPDRAKAVLAVATSSHVSRAVRAEALAALREWANPPKRDRVTGFWHPLDARDAGPAKEAVEAGLADLLGKTSDKLQVDAIGLILALGVKADPAKFAEWAVDAKKEPGVRAAALRFLAGQKAKQLAPLLTDALKDTSPVVRAEARDIVAQSDATRGAALFSEVLEDAKAPAAERQRAVAGLAAYKSRDASAQLDALGGQLADGTAPADLQLDILDALKAAPNGARNRARDKYDAALPKDPVGKRRASLAGGDADRGRDVFFNHTAAQCVRCHTVKGVGGTAGPDLTKVVERHPEKTREFLLESLILPSAQIAQGFASVTLTLADGRLVAGTLVAEDKKSVTIQTPDGKKQSIPTDDIDKRTAPVSPMPSVETTLTPRELRDLIEFLTTLK</sequence>
<dbReference type="InterPro" id="IPR013427">
    <property type="entry name" value="Haem-bd_dom_put"/>
</dbReference>
<dbReference type="InterPro" id="IPR016024">
    <property type="entry name" value="ARM-type_fold"/>
</dbReference>
<keyword evidence="8" id="KW-1185">Reference proteome</keyword>
<organism evidence="7 8">
    <name type="scientific">Fimbriiglobus ruber</name>
    <dbReference type="NCBI Taxonomy" id="1908690"/>
    <lineage>
        <taxon>Bacteria</taxon>
        <taxon>Pseudomonadati</taxon>
        <taxon>Planctomycetota</taxon>
        <taxon>Planctomycetia</taxon>
        <taxon>Gemmatales</taxon>
        <taxon>Gemmataceae</taxon>
        <taxon>Fimbriiglobus</taxon>
    </lineage>
</organism>
<dbReference type="InterPro" id="IPR055557">
    <property type="entry name" value="DUF7133"/>
</dbReference>
<accession>A0A225D1X6</accession>
<dbReference type="EMBL" id="NIDE01000017">
    <property type="protein sequence ID" value="OWK35581.1"/>
    <property type="molecule type" value="Genomic_DNA"/>
</dbReference>
<dbReference type="Pfam" id="PF23500">
    <property type="entry name" value="DUF7133"/>
    <property type="match status" value="1"/>
</dbReference>
<evidence type="ECO:0000313" key="7">
    <source>
        <dbReference type="EMBL" id="OWK35581.1"/>
    </source>
</evidence>
<dbReference type="Pfam" id="PF13646">
    <property type="entry name" value="HEAT_2"/>
    <property type="match status" value="1"/>
</dbReference>
<dbReference type="NCBIfam" id="TIGR02603">
    <property type="entry name" value="CxxCH_TIGR02603"/>
    <property type="match status" value="1"/>
</dbReference>
<feature type="domain" description="Cytochrome c" evidence="6">
    <location>
        <begin position="970"/>
        <end position="1109"/>
    </location>
</feature>
<dbReference type="Gene3D" id="1.10.760.10">
    <property type="entry name" value="Cytochrome c-like domain"/>
    <property type="match status" value="1"/>
</dbReference>
<dbReference type="GO" id="GO:0046872">
    <property type="term" value="F:metal ion binding"/>
    <property type="evidence" value="ECO:0007669"/>
    <property type="project" value="UniProtKB-KW"/>
</dbReference>